<comment type="caution">
    <text evidence="7">The sequence shown here is derived from an EMBL/GenBank/DDBJ whole genome shotgun (WGS) entry which is preliminary data.</text>
</comment>
<keyword evidence="8" id="KW-1185">Reference proteome</keyword>
<dbReference type="InterPro" id="IPR050932">
    <property type="entry name" value="TM2D1-3-like"/>
</dbReference>
<dbReference type="AlphaFoldDB" id="A0A6L6ITD9"/>
<gene>
    <name evidence="7" type="ORF">GL284_01240</name>
</gene>
<dbReference type="Pfam" id="PF05154">
    <property type="entry name" value="TM2"/>
    <property type="match status" value="1"/>
</dbReference>
<comment type="subcellular location">
    <subcellularLocation>
        <location evidence="1">Membrane</location>
        <topology evidence="1">Multi-pass membrane protein</topology>
    </subcellularLocation>
</comment>
<keyword evidence="4 5" id="KW-0472">Membrane</keyword>
<proteinExistence type="predicted"/>
<evidence type="ECO:0000256" key="4">
    <source>
        <dbReference type="ARBA" id="ARBA00023136"/>
    </source>
</evidence>
<keyword evidence="3 5" id="KW-1133">Transmembrane helix</keyword>
<evidence type="ECO:0000256" key="1">
    <source>
        <dbReference type="ARBA" id="ARBA00004141"/>
    </source>
</evidence>
<dbReference type="Proteomes" id="UP000478740">
    <property type="component" value="Unassembled WGS sequence"/>
</dbReference>
<dbReference type="EMBL" id="WMII01000001">
    <property type="protein sequence ID" value="MTH62888.1"/>
    <property type="molecule type" value="Genomic_DNA"/>
</dbReference>
<protein>
    <submittedName>
        <fullName evidence="7">NINE protein</fullName>
    </submittedName>
</protein>
<evidence type="ECO:0000259" key="6">
    <source>
        <dbReference type="Pfam" id="PF05154"/>
    </source>
</evidence>
<evidence type="ECO:0000313" key="7">
    <source>
        <dbReference type="EMBL" id="MTH62888.1"/>
    </source>
</evidence>
<evidence type="ECO:0000256" key="3">
    <source>
        <dbReference type="ARBA" id="ARBA00022989"/>
    </source>
</evidence>
<dbReference type="PANTHER" id="PTHR21016:SF25">
    <property type="entry name" value="TM2 DOMAIN-CONTAINING PROTEIN DDB_G0277895-RELATED"/>
    <property type="match status" value="1"/>
</dbReference>
<evidence type="ECO:0000256" key="2">
    <source>
        <dbReference type="ARBA" id="ARBA00022692"/>
    </source>
</evidence>
<dbReference type="PANTHER" id="PTHR21016">
    <property type="entry name" value="BETA-AMYLOID BINDING PROTEIN-RELATED"/>
    <property type="match status" value="1"/>
</dbReference>
<evidence type="ECO:0000256" key="5">
    <source>
        <dbReference type="SAM" id="Phobius"/>
    </source>
</evidence>
<dbReference type="GO" id="GO:0016020">
    <property type="term" value="C:membrane"/>
    <property type="evidence" value="ECO:0007669"/>
    <property type="project" value="UniProtKB-SubCell"/>
</dbReference>
<organism evidence="7 8">
    <name type="scientific">Paracoccus shanxieyensis</name>
    <dbReference type="NCBI Taxonomy" id="2675752"/>
    <lineage>
        <taxon>Bacteria</taxon>
        <taxon>Pseudomonadati</taxon>
        <taxon>Pseudomonadota</taxon>
        <taxon>Alphaproteobacteria</taxon>
        <taxon>Rhodobacterales</taxon>
        <taxon>Paracoccaceae</taxon>
        <taxon>Paracoccus</taxon>
    </lineage>
</organism>
<feature type="domain" description="TM2" evidence="6">
    <location>
        <begin position="20"/>
        <end position="60"/>
    </location>
</feature>
<dbReference type="RefSeq" id="WP_155042825.1">
    <property type="nucleotide sequence ID" value="NZ_WMIH01000001.1"/>
</dbReference>
<accession>A0A6L6ITD9</accession>
<feature type="transmembrane region" description="Helical" evidence="5">
    <location>
        <begin position="49"/>
        <end position="66"/>
    </location>
</feature>
<sequence>MSLDTQQQMLIEQRVGNDAKSPLLAYLLLIFVGGLGVHRFYLGRTGSGIAMLVLAILGAVTLPIGVGLLLLAVLGIWMLVDLFLIPGMVNKQRDEMRRMLQSEYAIRNA</sequence>
<name>A0A6L6ITD9_9RHOB</name>
<keyword evidence="2 5" id="KW-0812">Transmembrane</keyword>
<feature type="transmembrane region" description="Helical" evidence="5">
    <location>
        <begin position="23"/>
        <end position="42"/>
    </location>
</feature>
<evidence type="ECO:0000313" key="8">
    <source>
        <dbReference type="Proteomes" id="UP000478740"/>
    </source>
</evidence>
<reference evidence="7 8" key="1">
    <citation type="submission" date="2019-11" db="EMBL/GenBank/DDBJ databases">
        <authorList>
            <person name="Dong K."/>
        </authorList>
    </citation>
    <scope>NUCLEOTIDE SEQUENCE [LARGE SCALE GENOMIC DNA]</scope>
    <source>
        <strain evidence="7 8">DK608</strain>
    </source>
</reference>
<dbReference type="InterPro" id="IPR007829">
    <property type="entry name" value="TM2"/>
</dbReference>